<dbReference type="KEGG" id="ksc:CD178_00232"/>
<dbReference type="PANTHER" id="PTHR42879:SF6">
    <property type="entry name" value="NADPH-DEPENDENT REDUCTASE BACG"/>
    <property type="match status" value="1"/>
</dbReference>
<dbReference type="PRINTS" id="PR00081">
    <property type="entry name" value="GDHRDH"/>
</dbReference>
<dbReference type="Gene3D" id="3.40.50.720">
    <property type="entry name" value="NAD(P)-binding Rossmann-like Domain"/>
    <property type="match status" value="1"/>
</dbReference>
<dbReference type="SUPFAM" id="SSF51735">
    <property type="entry name" value="NAD(P)-binding Rossmann-fold domains"/>
    <property type="match status" value="1"/>
</dbReference>
<dbReference type="InterPro" id="IPR036291">
    <property type="entry name" value="NAD(P)-bd_dom_sf"/>
</dbReference>
<keyword evidence="2" id="KW-0560">Oxidoreductase</keyword>
<name>A0A347W866_9PROT</name>
<gene>
    <name evidence="2" type="primary">fabG_2</name>
    <name evidence="2" type="ORF">CD178_00232</name>
</gene>
<reference evidence="2 3" key="1">
    <citation type="submission" date="2017-08" db="EMBL/GenBank/DDBJ databases">
        <title>Complete genome sequence of Gluconacetobacter saccharivorans CV1 isolated from Fermented Vinegar.</title>
        <authorList>
            <person name="Kim S.-Y."/>
        </authorList>
    </citation>
    <scope>NUCLEOTIDE SEQUENCE [LARGE SCALE GENOMIC DNA]</scope>
    <source>
        <strain evidence="2 3">CV1</strain>
    </source>
</reference>
<dbReference type="PANTHER" id="PTHR42879">
    <property type="entry name" value="3-OXOACYL-(ACYL-CARRIER-PROTEIN) REDUCTASE"/>
    <property type="match status" value="1"/>
</dbReference>
<dbReference type="InterPro" id="IPR050259">
    <property type="entry name" value="SDR"/>
</dbReference>
<dbReference type="EMBL" id="CP023036">
    <property type="protein sequence ID" value="AXY21059.1"/>
    <property type="molecule type" value="Genomic_DNA"/>
</dbReference>
<proteinExistence type="inferred from homology"/>
<evidence type="ECO:0000313" key="2">
    <source>
        <dbReference type="EMBL" id="AXY21059.1"/>
    </source>
</evidence>
<keyword evidence="3" id="KW-1185">Reference proteome</keyword>
<protein>
    <submittedName>
        <fullName evidence="2">3-oxoacyl-[acyl-carrier-protein] reductase FabG</fullName>
        <ecNumber evidence="2">1.1.1.100</ecNumber>
    </submittedName>
</protein>
<dbReference type="InterPro" id="IPR002347">
    <property type="entry name" value="SDR_fam"/>
</dbReference>
<organism evidence="2 3">
    <name type="scientific">Komagataeibacter saccharivorans</name>
    <dbReference type="NCBI Taxonomy" id="265959"/>
    <lineage>
        <taxon>Bacteria</taxon>
        <taxon>Pseudomonadati</taxon>
        <taxon>Pseudomonadota</taxon>
        <taxon>Alphaproteobacteria</taxon>
        <taxon>Acetobacterales</taxon>
        <taxon>Acetobacteraceae</taxon>
        <taxon>Komagataeibacter</taxon>
    </lineage>
</organism>
<dbReference type="GO" id="GO:0004316">
    <property type="term" value="F:3-oxoacyl-[acyl-carrier-protein] reductase (NADPH) activity"/>
    <property type="evidence" value="ECO:0007669"/>
    <property type="project" value="UniProtKB-EC"/>
</dbReference>
<dbReference type="AlphaFoldDB" id="A0A347W866"/>
<sequence>MDLGISGRLALVMGSSQGLGLASAQALAREGARVILTGRDPARLEAACASIRDEGGEAEARVVDFSDAVQCAALMDGLDQAGVDILVVNGGGPPPGPIADVAPEVWRAQFDSMVGVPMRMAQAVLPGMRARGWGRIINIVSSGVVQPIPNLGISNTLRMAVIGWAKTLAAEVAAQGITVNSVVPGRIHTTRVDQLDAAASRRTGKPVEDIAAASRATIPMQRYGRPEEFADAVAFLASARASYMTGGMVRVDGGMIRST</sequence>
<evidence type="ECO:0000256" key="1">
    <source>
        <dbReference type="ARBA" id="ARBA00006484"/>
    </source>
</evidence>
<dbReference type="Proteomes" id="UP000264120">
    <property type="component" value="Chromosome"/>
</dbReference>
<comment type="similarity">
    <text evidence="1">Belongs to the short-chain dehydrogenases/reductases (SDR) family.</text>
</comment>
<dbReference type="Pfam" id="PF13561">
    <property type="entry name" value="adh_short_C2"/>
    <property type="match status" value="1"/>
</dbReference>
<evidence type="ECO:0000313" key="3">
    <source>
        <dbReference type="Proteomes" id="UP000264120"/>
    </source>
</evidence>
<dbReference type="OrthoDB" id="9780084at2"/>
<dbReference type="EC" id="1.1.1.100" evidence="2"/>
<accession>A0A347W866</accession>
<dbReference type="FunFam" id="3.40.50.720:FF:000084">
    <property type="entry name" value="Short-chain dehydrogenase reductase"/>
    <property type="match status" value="1"/>
</dbReference>
<dbReference type="RefSeq" id="WP_102324368.1">
    <property type="nucleotide sequence ID" value="NZ_CALCQY010000003.1"/>
</dbReference>